<feature type="region of interest" description="Disordered" evidence="2">
    <location>
        <begin position="77"/>
        <end position="112"/>
    </location>
</feature>
<feature type="region of interest" description="Disordered" evidence="2">
    <location>
        <begin position="1153"/>
        <end position="1430"/>
    </location>
</feature>
<dbReference type="PANTHER" id="PTHR22882:SF3">
    <property type="entry name" value="SYNPHILIN-1"/>
    <property type="match status" value="1"/>
</dbReference>
<keyword evidence="1" id="KW-0040">ANK repeat</keyword>
<gene>
    <name evidence="3" type="primary">SNCAIP-L</name>
    <name evidence="3" type="ORF">Hamer_G012636</name>
</gene>
<comment type="caution">
    <text evidence="3">The sequence shown here is derived from an EMBL/GenBank/DDBJ whole genome shotgun (WGS) entry which is preliminary data.</text>
</comment>
<dbReference type="SMART" id="SM00248">
    <property type="entry name" value="ANK"/>
    <property type="match status" value="4"/>
</dbReference>
<reference evidence="3" key="1">
    <citation type="journal article" date="2021" name="Sci. Adv.">
        <title>The American lobster genome reveals insights on longevity, neural, and immune adaptations.</title>
        <authorList>
            <person name="Polinski J.M."/>
            <person name="Zimin A.V."/>
            <person name="Clark K.F."/>
            <person name="Kohn A.B."/>
            <person name="Sadowski N."/>
            <person name="Timp W."/>
            <person name="Ptitsyn A."/>
            <person name="Khanna P."/>
            <person name="Romanova D.Y."/>
            <person name="Williams P."/>
            <person name="Greenwood S.J."/>
            <person name="Moroz L.L."/>
            <person name="Walt D.R."/>
            <person name="Bodnar A.G."/>
        </authorList>
    </citation>
    <scope>NUCLEOTIDE SEQUENCE</scope>
    <source>
        <strain evidence="3">GMGI-L3</strain>
    </source>
</reference>
<feature type="compositionally biased region" description="Polar residues" evidence="2">
    <location>
        <begin position="32"/>
        <end position="44"/>
    </location>
</feature>
<dbReference type="Pfam" id="PF12796">
    <property type="entry name" value="Ank_2"/>
    <property type="match status" value="1"/>
</dbReference>
<dbReference type="InterPro" id="IPR002110">
    <property type="entry name" value="Ankyrin_rpt"/>
</dbReference>
<feature type="compositionally biased region" description="Low complexity" evidence="2">
    <location>
        <begin position="1463"/>
        <end position="1473"/>
    </location>
</feature>
<evidence type="ECO:0000313" key="3">
    <source>
        <dbReference type="EMBL" id="KAG7160098.1"/>
    </source>
</evidence>
<dbReference type="GO" id="GO:0031625">
    <property type="term" value="F:ubiquitin protein ligase binding"/>
    <property type="evidence" value="ECO:0007669"/>
    <property type="project" value="TreeGrafter"/>
</dbReference>
<feature type="region of interest" description="Disordered" evidence="2">
    <location>
        <begin position="911"/>
        <end position="930"/>
    </location>
</feature>
<feature type="region of interest" description="Disordered" evidence="2">
    <location>
        <begin position="797"/>
        <end position="831"/>
    </location>
</feature>
<feature type="compositionally biased region" description="Low complexity" evidence="2">
    <location>
        <begin position="284"/>
        <end position="301"/>
    </location>
</feature>
<feature type="region of interest" description="Disordered" evidence="2">
    <location>
        <begin position="265"/>
        <end position="326"/>
    </location>
</feature>
<feature type="region of interest" description="Disordered" evidence="2">
    <location>
        <begin position="1451"/>
        <end position="1516"/>
    </location>
</feature>
<dbReference type="PROSITE" id="PS50088">
    <property type="entry name" value="ANK_REPEAT"/>
    <property type="match status" value="1"/>
</dbReference>
<name>A0A8J5JPR0_HOMAM</name>
<dbReference type="EMBL" id="JAHLQT010031643">
    <property type="protein sequence ID" value="KAG7160098.1"/>
    <property type="molecule type" value="Genomic_DNA"/>
</dbReference>
<feature type="compositionally biased region" description="Low complexity" evidence="2">
    <location>
        <begin position="1322"/>
        <end position="1346"/>
    </location>
</feature>
<feature type="region of interest" description="Disordered" evidence="2">
    <location>
        <begin position="860"/>
        <end position="901"/>
    </location>
</feature>
<feature type="compositionally biased region" description="Low complexity" evidence="2">
    <location>
        <begin position="797"/>
        <end position="822"/>
    </location>
</feature>
<feature type="repeat" description="ANK" evidence="1">
    <location>
        <begin position="561"/>
        <end position="593"/>
    </location>
</feature>
<proteinExistence type="predicted"/>
<dbReference type="InterPro" id="IPR040133">
    <property type="entry name" value="SNCAIP"/>
</dbReference>
<feature type="compositionally biased region" description="Acidic residues" evidence="2">
    <location>
        <begin position="955"/>
        <end position="968"/>
    </location>
</feature>
<evidence type="ECO:0000313" key="4">
    <source>
        <dbReference type="Proteomes" id="UP000747542"/>
    </source>
</evidence>
<feature type="compositionally biased region" description="Low complexity" evidence="2">
    <location>
        <begin position="1167"/>
        <end position="1203"/>
    </location>
</feature>
<feature type="region of interest" description="Disordered" evidence="2">
    <location>
        <begin position="26"/>
        <end position="62"/>
    </location>
</feature>
<feature type="region of interest" description="Disordered" evidence="2">
    <location>
        <begin position="172"/>
        <end position="249"/>
    </location>
</feature>
<feature type="compositionally biased region" description="Low complexity" evidence="2">
    <location>
        <begin position="1404"/>
        <end position="1427"/>
    </location>
</feature>
<evidence type="ECO:0000256" key="1">
    <source>
        <dbReference type="PROSITE-ProRule" id="PRU00023"/>
    </source>
</evidence>
<keyword evidence="4" id="KW-1185">Reference proteome</keyword>
<feature type="region of interest" description="Disordered" evidence="2">
    <location>
        <begin position="943"/>
        <end position="1035"/>
    </location>
</feature>
<dbReference type="PROSITE" id="PS50297">
    <property type="entry name" value="ANK_REP_REGION"/>
    <property type="match status" value="1"/>
</dbReference>
<protein>
    <submittedName>
        <fullName evidence="3">Synphilin-1-like</fullName>
    </submittedName>
</protein>
<dbReference type="InterPro" id="IPR036770">
    <property type="entry name" value="Ankyrin_rpt-contain_sf"/>
</dbReference>
<feature type="compositionally biased region" description="Low complexity" evidence="2">
    <location>
        <begin position="98"/>
        <end position="110"/>
    </location>
</feature>
<sequence length="1516" mass="162683">MLQVLTLTGVDGDTQHSLLASLVQLTRKRSSSTRSDNSFTAKVDSSSSSTHHTYSLPVDSTPSVLSTNISTEIYRRPVYRSPPAVRRARRPDHPTRPPDTSAVPAPAAAPSLHHERQTTCTCTCRLHSSTGCKSRSRSRERRLLGMGDLESVLVGGVSGAGGRGVGVASVSGRKVGVSGGNGNNSGRNVGGSANNSSGGLGLPTAGKSGASGGRGKTVGGASGRDIGRGSASKGTNGGGGRRSVHQKPGFLKTVSIIETLSELAHGPEVQRLAQEPRPQRPSRPHSGSRASSSRQPTLTTSAGGGSAGDHGDDTPTRPPGPPVLSADFQQYSEKIYDAVTSQGPEPSLRGNHGGQGRVHSIAHPRRRERTQPRGETALGESQGAPGISKESRREEEEISRKPRPEHRGRERGRTPDWIKRIFDIAKKGDLPSLKRSVVDMEGTLIRNLSDHSGNNLLHVMAVFGHLAPLAWLLTSQQVLVDALHDENKFGLTPLVCAIKYGRLRLVQWMVENTGVRDKVRCKDGERSLLHVGAKYAQEEVVGWLVEYMMAHEVPLDNKDHNGNTALHLAARTGNSRVCSILLQHGADVTLKSGLALATDLTRREAELEAAMADNHDLRVNFKEVLSVARRLVKEREEVVRELSRLHDHMVEAHDNNIMALQVLAEENNSLRDRVNGVRQSTHAREQVESVIEYVNGLHERWQGAQKTWFGSSLVDMEHRMLLVEEAWKKLRHRSHRTVATAHHPLDVFRAKLCSIRAQGGDCRLGDLPSLCSSEESLVSLFPFSEEEDVYEGVEDYAATTSPAHSTPTRATTLTSTPMRTPASGGVDVRSETLPARLEALSPRVGRSDHIQEPDYLSRSEANLADEPPDPIIDHKQSPISSRSRNPASKVKDSPGRPYWADASLSPGLGLISEQLAGNSPSGERLGKEEVSARLRELALTSESGSCSVLEVIEPSSDESDAAPEDDPGSLDPQIGPRGAAPPRASEESSSGEAKALRLPHDRRQKRGPRARHDEGESSVRGGEATTTSSESGADSTCVKQVDLLHGTDHPHHLRLHHTDNTDHKHFLVNETSPGAAAADVSDICGQRHLGDGEGMESTLKDTSVGVTSVYKRKGFLHKFSIKPRWPSKRKVKTVRKVPELSARDFQETYGNVRESTLSLGDTDAHTTTESNTSSSQEYSNSSEESSIGKPTTSTTTTSSSTVTARPSDLPEAEAARHRTRSGASSSDKHIEHGNSSITSNPGMSGSCPSSPPPLPARRKLLPEDSSPATPPSSAPPIPPEPEFESMEENLPPVPEEAVLKPGSEARSVAASEDSGIVARPASSASKSDSVSRPESSSSSFPPFKSDYPLQKGFSLTQDLLPTPDSSTAGRMSPAPSEISKTESALSPPSHASDVSKSESARQLSVGKGSVGGSTSVSSKEGSASSSSDYSLTLLPLKKQLNVKTAAIIDISCEQKTKKPDQPSISSSTRGDSGSSKKEEKPWYELSDEESDILLPDRLTSKVIPRHSSSEDETEVC</sequence>
<feature type="compositionally biased region" description="Pro residues" evidence="2">
    <location>
        <begin position="1268"/>
        <end position="1280"/>
    </location>
</feature>
<dbReference type="Proteomes" id="UP000747542">
    <property type="component" value="Unassembled WGS sequence"/>
</dbReference>
<feature type="compositionally biased region" description="Polar residues" evidence="2">
    <location>
        <begin position="1353"/>
        <end position="1369"/>
    </location>
</feature>
<dbReference type="PANTHER" id="PTHR22882">
    <property type="entry name" value="SYNPHILIN-1"/>
    <property type="match status" value="1"/>
</dbReference>
<accession>A0A8J5JPR0</accession>
<feature type="compositionally biased region" description="Low complexity" evidence="2">
    <location>
        <begin position="184"/>
        <end position="208"/>
    </location>
</feature>
<feature type="compositionally biased region" description="Basic and acidic residues" evidence="2">
    <location>
        <begin position="389"/>
        <end position="412"/>
    </location>
</feature>
<feature type="compositionally biased region" description="Low complexity" evidence="2">
    <location>
        <begin position="1239"/>
        <end position="1248"/>
    </location>
</feature>
<organism evidence="3 4">
    <name type="scientific">Homarus americanus</name>
    <name type="common">American lobster</name>
    <dbReference type="NCBI Taxonomy" id="6706"/>
    <lineage>
        <taxon>Eukaryota</taxon>
        <taxon>Metazoa</taxon>
        <taxon>Ecdysozoa</taxon>
        <taxon>Arthropoda</taxon>
        <taxon>Crustacea</taxon>
        <taxon>Multicrustacea</taxon>
        <taxon>Malacostraca</taxon>
        <taxon>Eumalacostraca</taxon>
        <taxon>Eucarida</taxon>
        <taxon>Decapoda</taxon>
        <taxon>Pleocyemata</taxon>
        <taxon>Astacidea</taxon>
        <taxon>Nephropoidea</taxon>
        <taxon>Nephropidae</taxon>
        <taxon>Homarus</taxon>
    </lineage>
</organism>
<evidence type="ECO:0000256" key="2">
    <source>
        <dbReference type="SAM" id="MobiDB-lite"/>
    </source>
</evidence>
<feature type="region of interest" description="Disordered" evidence="2">
    <location>
        <begin position="341"/>
        <end position="412"/>
    </location>
</feature>
<feature type="compositionally biased region" description="Low complexity" evidence="2">
    <location>
        <begin position="978"/>
        <end position="993"/>
    </location>
</feature>
<feature type="compositionally biased region" description="Low complexity" evidence="2">
    <location>
        <begin position="45"/>
        <end position="55"/>
    </location>
</feature>
<dbReference type="Gene3D" id="1.25.40.20">
    <property type="entry name" value="Ankyrin repeat-containing domain"/>
    <property type="match status" value="1"/>
</dbReference>
<dbReference type="SUPFAM" id="SSF48403">
    <property type="entry name" value="Ankyrin repeat"/>
    <property type="match status" value="1"/>
</dbReference>
<feature type="compositionally biased region" description="Gly residues" evidence="2">
    <location>
        <begin position="209"/>
        <end position="222"/>
    </location>
</feature>
<feature type="compositionally biased region" description="Polar residues" evidence="2">
    <location>
        <begin position="877"/>
        <end position="886"/>
    </location>
</feature>
<feature type="compositionally biased region" description="Polar residues" evidence="2">
    <location>
        <begin position="1024"/>
        <end position="1035"/>
    </location>
</feature>